<reference evidence="3" key="1">
    <citation type="submission" date="2011-07" db="EMBL/GenBank/DDBJ databases">
        <title>Divergent evolution of antigenic variation in African trypanosomes.</title>
        <authorList>
            <person name="Jackson A.P."/>
            <person name="Berry A."/>
            <person name="Allison H.C."/>
            <person name="Burton P."/>
            <person name="Anderson J."/>
            <person name="Aslett M."/>
            <person name="Brown R."/>
            <person name="Corton N."/>
            <person name="Harris D."/>
            <person name="Hauser H."/>
            <person name="Gamble J."/>
            <person name="Gilderthorp R."/>
            <person name="McQuillan J."/>
            <person name="Quail M.A."/>
            <person name="Sanders M."/>
            <person name="Van Tonder A."/>
            <person name="Ginger M.L."/>
            <person name="Donelson J.E."/>
            <person name="Field M.C."/>
            <person name="Barry J.D."/>
            <person name="Berriman M."/>
            <person name="Hertz-Fowler C."/>
        </authorList>
    </citation>
    <scope>NUCLEOTIDE SEQUENCE [LARGE SCALE GENOMIC DNA]</scope>
    <source>
        <strain evidence="3">IL3000</strain>
    </source>
</reference>
<evidence type="ECO:0000313" key="3">
    <source>
        <dbReference type="Proteomes" id="UP000000702"/>
    </source>
</evidence>
<organism evidence="2 3">
    <name type="scientific">Trypanosoma congolense (strain IL3000)</name>
    <dbReference type="NCBI Taxonomy" id="1068625"/>
    <lineage>
        <taxon>Eukaryota</taxon>
        <taxon>Discoba</taxon>
        <taxon>Euglenozoa</taxon>
        <taxon>Kinetoplastea</taxon>
        <taxon>Metakinetoplastina</taxon>
        <taxon>Trypanosomatida</taxon>
        <taxon>Trypanosomatidae</taxon>
        <taxon>Trypanosoma</taxon>
        <taxon>Nannomonas</taxon>
    </lineage>
</organism>
<keyword evidence="1" id="KW-1133">Transmembrane helix</keyword>
<keyword evidence="1" id="KW-0812">Transmembrane</keyword>
<accession>F9WG78</accession>
<dbReference type="EMBL" id="CAEQ01002242">
    <property type="protein sequence ID" value="CCD16312.1"/>
    <property type="molecule type" value="Genomic_DNA"/>
</dbReference>
<evidence type="ECO:0000313" key="2">
    <source>
        <dbReference type="EMBL" id="CCD16312.1"/>
    </source>
</evidence>
<evidence type="ECO:0000256" key="1">
    <source>
        <dbReference type="SAM" id="Phobius"/>
    </source>
</evidence>
<sequence>MHPINMPSSCNLKKRPSSPAGATIPFHPIQGLEVFSQSNPICISSALLWGFMHRTIIFGVVILFFHFSSFPLFIVRINKQRNHPTLAKERKCISVHRVSQNSGVQLSDLREQSTAH</sequence>
<protein>
    <submittedName>
        <fullName evidence="2">Uncharacterized protein</fullName>
    </submittedName>
</protein>
<reference evidence="2 3" key="2">
    <citation type="journal article" date="2012" name="Proc. Natl. Acad. Sci. U.S.A.">
        <title>Antigenic diversity is generated by distinct evolutionary mechanisms in African trypanosome species.</title>
        <authorList>
            <person name="Jackson A.P."/>
            <person name="Berry A."/>
            <person name="Aslett M."/>
            <person name="Allison H.C."/>
            <person name="Burton P."/>
            <person name="Vavrova-Anderson J."/>
            <person name="Brown R."/>
            <person name="Browne H."/>
            <person name="Corton N."/>
            <person name="Hauser H."/>
            <person name="Gamble J."/>
            <person name="Gilderthorp R."/>
            <person name="Marcello L."/>
            <person name="McQuillan J."/>
            <person name="Otto T.D."/>
            <person name="Quail M.A."/>
            <person name="Sanders M.J."/>
            <person name="van Tonder A."/>
            <person name="Ginger M.L."/>
            <person name="Field M.C."/>
            <person name="Barry J.D."/>
            <person name="Hertz-Fowler C."/>
            <person name="Berriman M."/>
        </authorList>
    </citation>
    <scope>NUCLEOTIDE SEQUENCE [LARGE SCALE GENOMIC DNA]</scope>
    <source>
        <strain evidence="2 3">IL3000</strain>
    </source>
</reference>
<proteinExistence type="predicted"/>
<gene>
    <name evidence="2" type="ORF">TCIL3000_0_12510</name>
</gene>
<name>F9WG78_TRYCI</name>
<keyword evidence="3" id="KW-1185">Reference proteome</keyword>
<keyword evidence="1" id="KW-0472">Membrane</keyword>
<feature type="transmembrane region" description="Helical" evidence="1">
    <location>
        <begin position="56"/>
        <end position="75"/>
    </location>
</feature>
<dbReference type="AlphaFoldDB" id="F9WG78"/>
<dbReference type="Proteomes" id="UP000000702">
    <property type="component" value="Unassembled WGS sequence"/>
</dbReference>
<comment type="caution">
    <text evidence="2">The sequence shown here is derived from an EMBL/GenBank/DDBJ whole genome shotgun (WGS) entry which is preliminary data.</text>
</comment>